<dbReference type="AlphaFoldDB" id="A0A133UHJ0"/>
<comment type="caution">
    <text evidence="5">The sequence shown here is derived from an EMBL/GenBank/DDBJ whole genome shotgun (WGS) entry which is preliminary data.</text>
</comment>
<dbReference type="InterPro" id="IPR001845">
    <property type="entry name" value="HTH_ArsR_DNA-bd_dom"/>
</dbReference>
<dbReference type="GO" id="GO:0003677">
    <property type="term" value="F:DNA binding"/>
    <property type="evidence" value="ECO:0007669"/>
    <property type="project" value="UniProtKB-KW"/>
</dbReference>
<dbReference type="InterPro" id="IPR036388">
    <property type="entry name" value="WH-like_DNA-bd_sf"/>
</dbReference>
<feature type="domain" description="HTH arsR-type" evidence="4">
    <location>
        <begin position="14"/>
        <end position="107"/>
    </location>
</feature>
<sequence length="107" mass="12292">MHRKALEKAEKRALERGASLELSKVFKVLGDTTRVKILSALSERELCVHDLAILLGISQSAVSHQLRKLKDARIVKFRKKGREIFYSLDDEHVEKLLEMGIEHVEEE</sequence>
<dbReference type="SMART" id="SM00418">
    <property type="entry name" value="HTH_ARSR"/>
    <property type="match status" value="1"/>
</dbReference>
<keyword evidence="6" id="KW-1185">Reference proteome</keyword>
<proteinExistence type="predicted"/>
<name>A0A133UHJ0_9EURY</name>
<dbReference type="EMBL" id="LHXN01000001">
    <property type="protein sequence ID" value="KXA93647.1"/>
    <property type="molecule type" value="Genomic_DNA"/>
</dbReference>
<dbReference type="SUPFAM" id="SSF46785">
    <property type="entry name" value="Winged helix' DNA-binding domain"/>
    <property type="match status" value="1"/>
</dbReference>
<dbReference type="InterPro" id="IPR011991">
    <property type="entry name" value="ArsR-like_HTH"/>
</dbReference>
<evidence type="ECO:0000313" key="5">
    <source>
        <dbReference type="EMBL" id="KXA93647.1"/>
    </source>
</evidence>
<evidence type="ECO:0000256" key="1">
    <source>
        <dbReference type="ARBA" id="ARBA00023015"/>
    </source>
</evidence>
<dbReference type="CDD" id="cd00090">
    <property type="entry name" value="HTH_ARSR"/>
    <property type="match status" value="1"/>
</dbReference>
<dbReference type="GO" id="GO:0003700">
    <property type="term" value="F:DNA-binding transcription factor activity"/>
    <property type="evidence" value="ECO:0007669"/>
    <property type="project" value="InterPro"/>
</dbReference>
<dbReference type="PROSITE" id="PS00846">
    <property type="entry name" value="HTH_ARSR_1"/>
    <property type="match status" value="1"/>
</dbReference>
<dbReference type="InterPro" id="IPR018334">
    <property type="entry name" value="ArsR_HTH"/>
</dbReference>
<evidence type="ECO:0000256" key="2">
    <source>
        <dbReference type="ARBA" id="ARBA00023125"/>
    </source>
</evidence>
<dbReference type="Gene3D" id="1.10.10.10">
    <property type="entry name" value="Winged helix-like DNA-binding domain superfamily/Winged helix DNA-binding domain"/>
    <property type="match status" value="1"/>
</dbReference>
<dbReference type="NCBIfam" id="NF033788">
    <property type="entry name" value="HTH_metalloreg"/>
    <property type="match status" value="1"/>
</dbReference>
<reference evidence="5 6" key="1">
    <citation type="journal article" date="2016" name="Sci. Rep.">
        <title>Metabolic traits of an uncultured archaeal lineage -MSBL1- from brine pools of the Red Sea.</title>
        <authorList>
            <person name="Mwirichia R."/>
            <person name="Alam I."/>
            <person name="Rashid M."/>
            <person name="Vinu M."/>
            <person name="Ba-Alawi W."/>
            <person name="Anthony Kamau A."/>
            <person name="Kamanda Ngugi D."/>
            <person name="Goker M."/>
            <person name="Klenk H.P."/>
            <person name="Bajic V."/>
            <person name="Stingl U."/>
        </authorList>
    </citation>
    <scope>NUCLEOTIDE SEQUENCE [LARGE SCALE GENOMIC DNA]</scope>
    <source>
        <strain evidence="5">SCGC-AAA259E17</strain>
    </source>
</reference>
<dbReference type="Proteomes" id="UP000070373">
    <property type="component" value="Unassembled WGS sequence"/>
</dbReference>
<protein>
    <submittedName>
        <fullName evidence="5">ArsR family transcriptional regulator</fullName>
    </submittedName>
</protein>
<dbReference type="InterPro" id="IPR051011">
    <property type="entry name" value="Metal_resp_trans_reg"/>
</dbReference>
<gene>
    <name evidence="5" type="ORF">AKJ64_00160</name>
</gene>
<dbReference type="PROSITE" id="PS50987">
    <property type="entry name" value="HTH_ARSR_2"/>
    <property type="match status" value="1"/>
</dbReference>
<dbReference type="Pfam" id="PF01022">
    <property type="entry name" value="HTH_5"/>
    <property type="match status" value="1"/>
</dbReference>
<evidence type="ECO:0000259" key="4">
    <source>
        <dbReference type="PROSITE" id="PS50987"/>
    </source>
</evidence>
<keyword evidence="3" id="KW-0804">Transcription</keyword>
<accession>A0A133UHJ0</accession>
<dbReference type="InterPro" id="IPR036390">
    <property type="entry name" value="WH_DNA-bd_sf"/>
</dbReference>
<keyword evidence="1" id="KW-0805">Transcription regulation</keyword>
<dbReference type="PANTHER" id="PTHR43132:SF6">
    <property type="entry name" value="HTH-TYPE TRANSCRIPTIONAL REPRESSOR CZRA"/>
    <property type="match status" value="1"/>
</dbReference>
<dbReference type="PANTHER" id="PTHR43132">
    <property type="entry name" value="ARSENICAL RESISTANCE OPERON REPRESSOR ARSR-RELATED"/>
    <property type="match status" value="1"/>
</dbReference>
<organism evidence="5 6">
    <name type="scientific">candidate division MSBL1 archaeon SCGC-AAA259E17</name>
    <dbReference type="NCBI Taxonomy" id="1698263"/>
    <lineage>
        <taxon>Archaea</taxon>
        <taxon>Methanobacteriati</taxon>
        <taxon>Methanobacteriota</taxon>
        <taxon>candidate division MSBL1</taxon>
    </lineage>
</organism>
<dbReference type="PRINTS" id="PR00778">
    <property type="entry name" value="HTHARSR"/>
</dbReference>
<keyword evidence="2" id="KW-0238">DNA-binding</keyword>
<evidence type="ECO:0000313" key="6">
    <source>
        <dbReference type="Proteomes" id="UP000070373"/>
    </source>
</evidence>
<evidence type="ECO:0000256" key="3">
    <source>
        <dbReference type="ARBA" id="ARBA00023163"/>
    </source>
</evidence>